<organism evidence="2 3">
    <name type="scientific">Speluncibacter jeojiensis</name>
    <dbReference type="NCBI Taxonomy" id="2710754"/>
    <lineage>
        <taxon>Bacteria</taxon>
        <taxon>Bacillati</taxon>
        <taxon>Actinomycetota</taxon>
        <taxon>Actinomycetes</taxon>
        <taxon>Mycobacteriales</taxon>
        <taxon>Speluncibacteraceae</taxon>
        <taxon>Speluncibacter</taxon>
    </lineage>
</organism>
<proteinExistence type="inferred from homology"/>
<gene>
    <name evidence="2" type="ORF">NVS88_11185</name>
</gene>
<evidence type="ECO:0000256" key="1">
    <source>
        <dbReference type="ARBA" id="ARBA00010554"/>
    </source>
</evidence>
<dbReference type="PANTHER" id="PTHR35983">
    <property type="entry name" value="UPF0166 PROTEIN TM_0021"/>
    <property type="match status" value="1"/>
</dbReference>
<dbReference type="InterPro" id="IPR015867">
    <property type="entry name" value="N-reg_PII/ATP_PRibTrfase_C"/>
</dbReference>
<keyword evidence="3" id="KW-1185">Reference proteome</keyword>
<dbReference type="SUPFAM" id="SSF54913">
    <property type="entry name" value="GlnB-like"/>
    <property type="match status" value="3"/>
</dbReference>
<comment type="caution">
    <text evidence="2">The sequence shown here is derived from an EMBL/GenBank/DDBJ whole genome shotgun (WGS) entry which is preliminary data.</text>
</comment>
<evidence type="ECO:0000313" key="2">
    <source>
        <dbReference type="EMBL" id="MDG3015115.1"/>
    </source>
</evidence>
<protein>
    <submittedName>
        <fullName evidence="2">DUF190 domain-containing protein</fullName>
    </submittedName>
</protein>
<dbReference type="Proteomes" id="UP001152755">
    <property type="component" value="Unassembled WGS sequence"/>
</dbReference>
<dbReference type="Gene3D" id="3.30.70.120">
    <property type="match status" value="3"/>
</dbReference>
<dbReference type="AlphaFoldDB" id="A0A9X4M166"/>
<sequence length="370" mass="40191">MSDGHGAAGPLLTDGLKLTAYFGERQRTSEGFLADAIVGRFTEQQVAASVVLRGVEGFGVKHRLRTDQLLSLSEDPPMAAAAVDTTPRIEKLLPAIGALEHRGLVTLERSRLLRSAPATIELPEDLHEAAKATIYLGRHERCSRRPTFVEVCELLHRRGAAGATVLLGVDGTVAGLRERARFFSGNANVPLMVHTIAPGPLMAEVLPEVAALLREPMITLERVRVCKRDGTLFDRPHPLPATDAHGLPLWQKLMIYTDESARHQGMPIHRALIRRLRQISPARGATALRGIWGFHGDDRPHGDKLFALGRHVPVTTVVIDTPGNIAAVFDVVDELTAEHGLVTSEMVPALAALGPDGDPHGLHLARHRYP</sequence>
<dbReference type="PANTHER" id="PTHR35983:SF1">
    <property type="entry name" value="UPF0166 PROTEIN TM_0021"/>
    <property type="match status" value="1"/>
</dbReference>
<accession>A0A9X4M166</accession>
<dbReference type="Pfam" id="PF02641">
    <property type="entry name" value="DUF190"/>
    <property type="match status" value="3"/>
</dbReference>
<dbReference type="RefSeq" id="WP_332519909.1">
    <property type="nucleotide sequence ID" value="NZ_JANRHA010000006.1"/>
</dbReference>
<name>A0A9X4M166_9ACTN</name>
<evidence type="ECO:0000313" key="3">
    <source>
        <dbReference type="Proteomes" id="UP001152755"/>
    </source>
</evidence>
<dbReference type="InterPro" id="IPR011322">
    <property type="entry name" value="N-reg_PII-like_a/b"/>
</dbReference>
<dbReference type="InterPro" id="IPR003793">
    <property type="entry name" value="UPF0166"/>
</dbReference>
<dbReference type="EMBL" id="JANRHA010000006">
    <property type="protein sequence ID" value="MDG3015115.1"/>
    <property type="molecule type" value="Genomic_DNA"/>
</dbReference>
<comment type="similarity">
    <text evidence="1">Belongs to the UPF0166 family.</text>
</comment>
<reference evidence="2" key="1">
    <citation type="submission" date="2022-08" db="EMBL/GenBank/DDBJ databases">
        <title>Genome analysis of Corynebacteriales strain.</title>
        <authorList>
            <person name="Lee S.D."/>
        </authorList>
    </citation>
    <scope>NUCLEOTIDE SEQUENCE</scope>
    <source>
        <strain evidence="2">D3-21</strain>
    </source>
</reference>